<comment type="caution">
    <text evidence="18">The sequence shown here is derived from an EMBL/GenBank/DDBJ whole genome shotgun (WGS) entry which is preliminary data.</text>
</comment>
<dbReference type="GO" id="GO:0046930">
    <property type="term" value="C:pore complex"/>
    <property type="evidence" value="ECO:0007669"/>
    <property type="project" value="UniProtKB-KW"/>
</dbReference>
<keyword evidence="10" id="KW-0626">Porin</keyword>
<dbReference type="InterPro" id="IPR049712">
    <property type="entry name" value="Poly_export"/>
</dbReference>
<evidence type="ECO:0000313" key="19">
    <source>
        <dbReference type="Proteomes" id="UP000451565"/>
    </source>
</evidence>
<evidence type="ECO:0000256" key="10">
    <source>
        <dbReference type="ARBA" id="ARBA00023114"/>
    </source>
</evidence>
<feature type="chain" id="PRO_5032786482" evidence="15">
    <location>
        <begin position="29"/>
        <end position="396"/>
    </location>
</feature>
<dbReference type="GO" id="GO:0009279">
    <property type="term" value="C:cell outer membrane"/>
    <property type="evidence" value="ECO:0007669"/>
    <property type="project" value="UniProtKB-SubCell"/>
</dbReference>
<dbReference type="PANTHER" id="PTHR33619:SF3">
    <property type="entry name" value="POLYSACCHARIDE EXPORT PROTEIN GFCE-RELATED"/>
    <property type="match status" value="1"/>
</dbReference>
<dbReference type="EMBL" id="WINI01000004">
    <property type="protein sequence ID" value="MQR00792.1"/>
    <property type="molecule type" value="Genomic_DNA"/>
</dbReference>
<evidence type="ECO:0000256" key="11">
    <source>
        <dbReference type="ARBA" id="ARBA00023136"/>
    </source>
</evidence>
<keyword evidence="6" id="KW-0812">Transmembrane</keyword>
<comment type="similarity">
    <text evidence="2">Belongs to the BexD/CtrA/VexA family.</text>
</comment>
<evidence type="ECO:0000256" key="3">
    <source>
        <dbReference type="ARBA" id="ARBA00022448"/>
    </source>
</evidence>
<sequence length="396" mass="41985">MKLSQKDCRRLITGCAAAAITITLTGCAVSPSWLPSSGPNYAQVQAVTDAQPGTGIQIVDVNDAVTRKLLANQKQSLFSEKFNAPAKAGYVIGSGDVIEVSIWEAPPAALFGGGAMDASSGPATTRVTTLPEQMVSSDGTINIPFAGQIPANGRSPQQIEAEIVRRLKGKANQPQVLVRMIRNNTANVTVVGEVTASTRMPLTARGERLLDALAAAGGVRQPVNKMTLQVTRGDQVQALPLDTIIRDPKQNIVLQPGDVITSLFQSLSFTVLGATGKNDEMNFEAKGISLAQALARVGGLQDSRADAQGVFIFRFESPDAIDLGGKKVEMTPEGKIPVIYRVNLKDPASFFVAQSFPIENKDVLYVSNAPAAELQKFLNLVVSAIYPVASVVSISR</sequence>
<keyword evidence="5" id="KW-0762">Sugar transport</keyword>
<dbReference type="RefSeq" id="WP_153234413.1">
    <property type="nucleotide sequence ID" value="NZ_WINI01000004.1"/>
</dbReference>
<keyword evidence="3" id="KW-0813">Transport</keyword>
<evidence type="ECO:0000313" key="18">
    <source>
        <dbReference type="EMBL" id="MQR00792.1"/>
    </source>
</evidence>
<evidence type="ECO:0000259" key="17">
    <source>
        <dbReference type="Pfam" id="PF22461"/>
    </source>
</evidence>
<keyword evidence="7 15" id="KW-0732">Signal</keyword>
<dbReference type="AlphaFoldDB" id="A0A843YU60"/>
<dbReference type="PROSITE" id="PS51257">
    <property type="entry name" value="PROKAR_LIPOPROTEIN"/>
    <property type="match status" value="1"/>
</dbReference>
<dbReference type="Proteomes" id="UP000451565">
    <property type="component" value="Unassembled WGS sequence"/>
</dbReference>
<evidence type="ECO:0000256" key="5">
    <source>
        <dbReference type="ARBA" id="ARBA00022597"/>
    </source>
</evidence>
<keyword evidence="14" id="KW-0449">Lipoprotein</keyword>
<keyword evidence="9" id="KW-0406">Ion transport</keyword>
<evidence type="ECO:0000256" key="8">
    <source>
        <dbReference type="ARBA" id="ARBA00023047"/>
    </source>
</evidence>
<evidence type="ECO:0000256" key="6">
    <source>
        <dbReference type="ARBA" id="ARBA00022692"/>
    </source>
</evidence>
<evidence type="ECO:0000256" key="12">
    <source>
        <dbReference type="ARBA" id="ARBA00023139"/>
    </source>
</evidence>
<dbReference type="InterPro" id="IPR054765">
    <property type="entry name" value="SLBB_dom"/>
</dbReference>
<keyword evidence="12" id="KW-0564">Palmitate</keyword>
<dbReference type="Pfam" id="PF22461">
    <property type="entry name" value="SLBB_2"/>
    <property type="match status" value="2"/>
</dbReference>
<keyword evidence="13" id="KW-0998">Cell outer membrane</keyword>
<reference evidence="18 19" key="1">
    <citation type="submission" date="2019-10" db="EMBL/GenBank/DDBJ databases">
        <title>Glaciimonas soli sp. nov., a psychrophilic bacterium isolated from the forest soil of a high elevation mountain in Taiwan.</title>
        <authorList>
            <person name="Wang L.-T."/>
            <person name="Shieh W.Y."/>
        </authorList>
    </citation>
    <scope>NUCLEOTIDE SEQUENCE [LARGE SCALE GENOMIC DNA]</scope>
    <source>
        <strain evidence="18 19">GS1</strain>
    </source>
</reference>
<feature type="domain" description="SLBB" evidence="17">
    <location>
        <begin position="187"/>
        <end position="260"/>
    </location>
</feature>
<name>A0A843YU60_9BURK</name>
<feature type="domain" description="Polysaccharide export protein N-terminal" evidence="16">
    <location>
        <begin position="85"/>
        <end position="180"/>
    </location>
</feature>
<keyword evidence="11" id="KW-0472">Membrane</keyword>
<proteinExistence type="inferred from homology"/>
<dbReference type="Gene3D" id="3.30.1950.10">
    <property type="entry name" value="wza like domain"/>
    <property type="match status" value="1"/>
</dbReference>
<dbReference type="InterPro" id="IPR003715">
    <property type="entry name" value="Poly_export_N"/>
</dbReference>
<dbReference type="GO" id="GO:0015288">
    <property type="term" value="F:porin activity"/>
    <property type="evidence" value="ECO:0007669"/>
    <property type="project" value="UniProtKB-KW"/>
</dbReference>
<dbReference type="GO" id="GO:0015159">
    <property type="term" value="F:polysaccharide transmembrane transporter activity"/>
    <property type="evidence" value="ECO:0007669"/>
    <property type="project" value="InterPro"/>
</dbReference>
<protein>
    <submittedName>
        <fullName evidence="18">Polysaccharide export protein</fullName>
    </submittedName>
</protein>
<keyword evidence="4" id="KW-1134">Transmembrane beta strand</keyword>
<dbReference type="GO" id="GO:0006811">
    <property type="term" value="P:monoatomic ion transport"/>
    <property type="evidence" value="ECO:0007669"/>
    <property type="project" value="UniProtKB-KW"/>
</dbReference>
<evidence type="ECO:0000256" key="15">
    <source>
        <dbReference type="SAM" id="SignalP"/>
    </source>
</evidence>
<keyword evidence="8" id="KW-0625">Polysaccharide transport</keyword>
<dbReference type="Gene3D" id="3.10.560.10">
    <property type="entry name" value="Outer membrane lipoprotein wza domain like"/>
    <property type="match status" value="2"/>
</dbReference>
<gene>
    <name evidence="18" type="ORF">GEV47_08865</name>
</gene>
<dbReference type="OrthoDB" id="9808421at2"/>
<dbReference type="Pfam" id="PF02563">
    <property type="entry name" value="Poly_export"/>
    <property type="match status" value="1"/>
</dbReference>
<evidence type="ECO:0000256" key="9">
    <source>
        <dbReference type="ARBA" id="ARBA00023065"/>
    </source>
</evidence>
<evidence type="ECO:0000256" key="13">
    <source>
        <dbReference type="ARBA" id="ARBA00023237"/>
    </source>
</evidence>
<feature type="signal peptide" evidence="15">
    <location>
        <begin position="1"/>
        <end position="28"/>
    </location>
</feature>
<evidence type="ECO:0000256" key="1">
    <source>
        <dbReference type="ARBA" id="ARBA00004571"/>
    </source>
</evidence>
<dbReference type="PANTHER" id="PTHR33619">
    <property type="entry name" value="POLYSACCHARIDE EXPORT PROTEIN GFCE-RELATED"/>
    <property type="match status" value="1"/>
</dbReference>
<accession>A0A843YU60</accession>
<evidence type="ECO:0000256" key="4">
    <source>
        <dbReference type="ARBA" id="ARBA00022452"/>
    </source>
</evidence>
<comment type="subcellular location">
    <subcellularLocation>
        <location evidence="1">Cell outer membrane</location>
        <topology evidence="1">Multi-pass membrane protein</topology>
    </subcellularLocation>
</comment>
<evidence type="ECO:0000259" key="16">
    <source>
        <dbReference type="Pfam" id="PF02563"/>
    </source>
</evidence>
<evidence type="ECO:0000256" key="14">
    <source>
        <dbReference type="ARBA" id="ARBA00023288"/>
    </source>
</evidence>
<feature type="domain" description="SLBB" evidence="17">
    <location>
        <begin position="269"/>
        <end position="366"/>
    </location>
</feature>
<evidence type="ECO:0000256" key="7">
    <source>
        <dbReference type="ARBA" id="ARBA00022729"/>
    </source>
</evidence>
<organism evidence="18 19">
    <name type="scientific">Glaciimonas soli</name>
    <dbReference type="NCBI Taxonomy" id="2590999"/>
    <lineage>
        <taxon>Bacteria</taxon>
        <taxon>Pseudomonadati</taxon>
        <taxon>Pseudomonadota</taxon>
        <taxon>Betaproteobacteria</taxon>
        <taxon>Burkholderiales</taxon>
        <taxon>Oxalobacteraceae</taxon>
        <taxon>Glaciimonas</taxon>
    </lineage>
</organism>
<keyword evidence="19" id="KW-1185">Reference proteome</keyword>
<evidence type="ECO:0000256" key="2">
    <source>
        <dbReference type="ARBA" id="ARBA00009450"/>
    </source>
</evidence>